<dbReference type="SUPFAM" id="SSF63712">
    <property type="entry name" value="Nicotinic receptor ligand binding domain-like"/>
    <property type="match status" value="1"/>
</dbReference>
<keyword evidence="8" id="KW-0675">Receptor</keyword>
<dbReference type="InterPro" id="IPR018000">
    <property type="entry name" value="Neurotransmitter_ion_chnl_CS"/>
</dbReference>
<keyword evidence="7" id="KW-0472">Membrane</keyword>
<dbReference type="Gene3D" id="1.20.58.390">
    <property type="entry name" value="Neurotransmitter-gated ion-channel transmembrane domain"/>
    <property type="match status" value="1"/>
</dbReference>
<dbReference type="OrthoDB" id="5975154at2759"/>
<proteinExistence type="inferred from homology"/>
<sequence>MSIILLLLLQFVYVNRSVAHNAAKLLFDELMKGRDYNRLIRPVRNSTDILDIKVGLRLAQLLDVDEKNQIITANVLLIQEWRDTKLGWNPSQYGNVTRINIPSEDLWLPDIVLYNNADGDYTITLRTKATVSWDGTILWEPPAVFKFQCEINIEYFPFDQQVCKLKFGIWSYDGTQVDLKHIWTELLHRGEEDCIKSGVDLDGYYPNQEWDLMGAPAKKTRIYRSPTSHSMPPWISAVFLDFLPPILLMKRPRSKKEASIWKDEEYVLGRKRMHDRRFRQEEIVYGDDDVDEEDGLNRVSSTFVGVPRERIQLANKLCKECNVPIRNRRGNYPANVQKAIDGLLFVTKHLKDDDSQRLVREFLPTVYYRLIEREEWKYVALVIDRLFFLVYTSLVCVCSLSLLLQAPSLFNSAVPINSTVYTDKLFTDSNKVDLKCPNA</sequence>
<dbReference type="Proteomes" id="UP000549394">
    <property type="component" value="Unassembled WGS sequence"/>
</dbReference>
<gene>
    <name evidence="14" type="ORF">DGYR_LOCUS5106</name>
</gene>
<dbReference type="GO" id="GO:0004888">
    <property type="term" value="F:transmembrane signaling receptor activity"/>
    <property type="evidence" value="ECO:0007669"/>
    <property type="project" value="InterPro"/>
</dbReference>
<evidence type="ECO:0000256" key="10">
    <source>
        <dbReference type="ARBA" id="ARBA00023303"/>
    </source>
</evidence>
<evidence type="ECO:0000313" key="14">
    <source>
        <dbReference type="EMBL" id="CAD5116481.1"/>
    </source>
</evidence>
<evidence type="ECO:0000313" key="15">
    <source>
        <dbReference type="Proteomes" id="UP000549394"/>
    </source>
</evidence>
<dbReference type="InterPro" id="IPR038050">
    <property type="entry name" value="Neuro_actylchol_rec"/>
</dbReference>
<evidence type="ECO:0000256" key="12">
    <source>
        <dbReference type="RuleBase" id="RU000687"/>
    </source>
</evidence>
<organism evidence="14 15">
    <name type="scientific">Dimorphilus gyrociliatus</name>
    <dbReference type="NCBI Taxonomy" id="2664684"/>
    <lineage>
        <taxon>Eukaryota</taxon>
        <taxon>Metazoa</taxon>
        <taxon>Spiralia</taxon>
        <taxon>Lophotrochozoa</taxon>
        <taxon>Annelida</taxon>
        <taxon>Polychaeta</taxon>
        <taxon>Polychaeta incertae sedis</taxon>
        <taxon>Dinophilidae</taxon>
        <taxon>Dimorphilus</taxon>
    </lineage>
</organism>
<feature type="signal peptide" evidence="12">
    <location>
        <begin position="1"/>
        <end position="19"/>
    </location>
</feature>
<keyword evidence="3" id="KW-0812">Transmembrane</keyword>
<keyword evidence="12" id="KW-0732">Signal</keyword>
<dbReference type="AlphaFoldDB" id="A0A7I8VLB7"/>
<keyword evidence="6 12" id="KW-0406">Ion transport</keyword>
<keyword evidence="1 12" id="KW-0813">Transport</keyword>
<dbReference type="InterPro" id="IPR036734">
    <property type="entry name" value="Neur_chan_lig-bd_sf"/>
</dbReference>
<comment type="subcellular location">
    <subcellularLocation>
        <location evidence="11">Synaptic cell membrane</location>
        <topology evidence="11">Multi-pass membrane protein</topology>
    </subcellularLocation>
</comment>
<feature type="domain" description="Neurotransmitter-gated ion-channel ligand-binding" evidence="13">
    <location>
        <begin position="26"/>
        <end position="224"/>
    </location>
</feature>
<evidence type="ECO:0000256" key="7">
    <source>
        <dbReference type="ARBA" id="ARBA00023136"/>
    </source>
</evidence>
<name>A0A7I8VLB7_9ANNE</name>
<keyword evidence="15" id="KW-1185">Reference proteome</keyword>
<evidence type="ECO:0000256" key="6">
    <source>
        <dbReference type="ARBA" id="ARBA00023065"/>
    </source>
</evidence>
<dbReference type="PANTHER" id="PTHR18945">
    <property type="entry name" value="NEUROTRANSMITTER GATED ION CHANNEL"/>
    <property type="match status" value="1"/>
</dbReference>
<keyword evidence="10 12" id="KW-0407">Ion channel</keyword>
<dbReference type="SUPFAM" id="SSF90112">
    <property type="entry name" value="Neurotransmitter-gated ion-channel transmembrane pore"/>
    <property type="match status" value="1"/>
</dbReference>
<dbReference type="Gene3D" id="2.70.170.10">
    <property type="entry name" value="Neurotransmitter-gated ion-channel ligand-binding domain"/>
    <property type="match status" value="1"/>
</dbReference>
<dbReference type="InterPro" id="IPR002394">
    <property type="entry name" value="Nicotinic_acetylcholine_rcpt"/>
</dbReference>
<dbReference type="PROSITE" id="PS00236">
    <property type="entry name" value="NEUROTR_ION_CHANNEL"/>
    <property type="match status" value="1"/>
</dbReference>
<dbReference type="InterPro" id="IPR036719">
    <property type="entry name" value="Neuro-gated_channel_TM_sf"/>
</dbReference>
<keyword evidence="9" id="KW-1071">Ligand-gated ion channel</keyword>
<dbReference type="PRINTS" id="PR00252">
    <property type="entry name" value="NRIONCHANNEL"/>
</dbReference>
<evidence type="ECO:0000256" key="1">
    <source>
        <dbReference type="ARBA" id="ARBA00022448"/>
    </source>
</evidence>
<dbReference type="FunFam" id="2.70.170.10:FF:000013">
    <property type="entry name" value="Acetylcholine receptor subunit alpha"/>
    <property type="match status" value="1"/>
</dbReference>
<evidence type="ECO:0000256" key="8">
    <source>
        <dbReference type="ARBA" id="ARBA00023170"/>
    </source>
</evidence>
<dbReference type="GO" id="GO:0022848">
    <property type="term" value="F:acetylcholine-gated monoatomic cation-selective channel activity"/>
    <property type="evidence" value="ECO:0007669"/>
    <property type="project" value="InterPro"/>
</dbReference>
<dbReference type="PRINTS" id="PR00254">
    <property type="entry name" value="NICOTINICR"/>
</dbReference>
<dbReference type="Pfam" id="PF02931">
    <property type="entry name" value="Neur_chan_LBD"/>
    <property type="match status" value="1"/>
</dbReference>
<protein>
    <submittedName>
        <fullName evidence="14">DgyrCDS5363</fullName>
    </submittedName>
</protein>
<evidence type="ECO:0000256" key="4">
    <source>
        <dbReference type="ARBA" id="ARBA00022989"/>
    </source>
</evidence>
<reference evidence="14 15" key="1">
    <citation type="submission" date="2020-08" db="EMBL/GenBank/DDBJ databases">
        <authorList>
            <person name="Hejnol A."/>
        </authorList>
    </citation>
    <scope>NUCLEOTIDE SEQUENCE [LARGE SCALE GENOMIC DNA]</scope>
</reference>
<comment type="similarity">
    <text evidence="12">Belongs to the ligand-gated ion channel (TC 1.A.9) family.</text>
</comment>
<evidence type="ECO:0000259" key="13">
    <source>
        <dbReference type="Pfam" id="PF02931"/>
    </source>
</evidence>
<dbReference type="InterPro" id="IPR006201">
    <property type="entry name" value="Neur_channel"/>
</dbReference>
<dbReference type="EMBL" id="CAJFCJ010000006">
    <property type="protein sequence ID" value="CAD5116481.1"/>
    <property type="molecule type" value="Genomic_DNA"/>
</dbReference>
<accession>A0A7I8VLB7</accession>
<keyword evidence="5" id="KW-0770">Synapse</keyword>
<evidence type="ECO:0000256" key="9">
    <source>
        <dbReference type="ARBA" id="ARBA00023286"/>
    </source>
</evidence>
<dbReference type="InterPro" id="IPR006202">
    <property type="entry name" value="Neur_chan_lig-bd"/>
</dbReference>
<dbReference type="GO" id="GO:0045211">
    <property type="term" value="C:postsynaptic membrane"/>
    <property type="evidence" value="ECO:0007669"/>
    <property type="project" value="InterPro"/>
</dbReference>
<evidence type="ECO:0000256" key="11">
    <source>
        <dbReference type="ARBA" id="ARBA00034099"/>
    </source>
</evidence>
<evidence type="ECO:0000256" key="3">
    <source>
        <dbReference type="ARBA" id="ARBA00022692"/>
    </source>
</evidence>
<evidence type="ECO:0000256" key="5">
    <source>
        <dbReference type="ARBA" id="ARBA00023018"/>
    </source>
</evidence>
<keyword evidence="4" id="KW-1133">Transmembrane helix</keyword>
<keyword evidence="2" id="KW-1003">Cell membrane</keyword>
<evidence type="ECO:0000256" key="2">
    <source>
        <dbReference type="ARBA" id="ARBA00022475"/>
    </source>
</evidence>
<comment type="caution">
    <text evidence="14">The sequence shown here is derived from an EMBL/GenBank/DDBJ whole genome shotgun (WGS) entry which is preliminary data.</text>
</comment>
<feature type="chain" id="PRO_5029937979" evidence="12">
    <location>
        <begin position="20"/>
        <end position="439"/>
    </location>
</feature>